<evidence type="ECO:0000313" key="1">
    <source>
        <dbReference type="EMBL" id="QHU00660.1"/>
    </source>
</evidence>
<dbReference type="AlphaFoldDB" id="A0A6C0J716"/>
<reference evidence="1" key="1">
    <citation type="journal article" date="2020" name="Nature">
        <title>Giant virus diversity and host interactions through global metagenomics.</title>
        <authorList>
            <person name="Schulz F."/>
            <person name="Roux S."/>
            <person name="Paez-Espino D."/>
            <person name="Jungbluth S."/>
            <person name="Walsh D.A."/>
            <person name="Denef V.J."/>
            <person name="McMahon K.D."/>
            <person name="Konstantinidis K.T."/>
            <person name="Eloe-Fadrosh E.A."/>
            <person name="Kyrpides N.C."/>
            <person name="Woyke T."/>
        </authorList>
    </citation>
    <scope>NUCLEOTIDE SEQUENCE</scope>
    <source>
        <strain evidence="1">GVMAG-M-3300025860-20</strain>
    </source>
</reference>
<proteinExistence type="predicted"/>
<protein>
    <submittedName>
        <fullName evidence="1">Uncharacterized protein</fullName>
    </submittedName>
</protein>
<name>A0A6C0J716_9ZZZZ</name>
<dbReference type="EMBL" id="MN740328">
    <property type="protein sequence ID" value="QHU00660.1"/>
    <property type="molecule type" value="Genomic_DNA"/>
</dbReference>
<sequence length="32" mass="3787">MHRKNVFNCAVSNEDKEDIDFNIVYQNLNNDS</sequence>
<organism evidence="1">
    <name type="scientific">viral metagenome</name>
    <dbReference type="NCBI Taxonomy" id="1070528"/>
    <lineage>
        <taxon>unclassified sequences</taxon>
        <taxon>metagenomes</taxon>
        <taxon>organismal metagenomes</taxon>
    </lineage>
</organism>
<accession>A0A6C0J716</accession>